<dbReference type="InterPro" id="IPR029068">
    <property type="entry name" value="Glyas_Bleomycin-R_OHBP_Dase"/>
</dbReference>
<protein>
    <submittedName>
        <fullName evidence="2">Lactoylglutathione lyase</fullName>
    </submittedName>
</protein>
<accession>A0A0N9V4M2</accession>
<evidence type="ECO:0000313" key="3">
    <source>
        <dbReference type="Proteomes" id="UP000058074"/>
    </source>
</evidence>
<dbReference type="PANTHER" id="PTHR36503">
    <property type="entry name" value="BLR2520 PROTEIN"/>
    <property type="match status" value="1"/>
</dbReference>
<dbReference type="GO" id="GO:0016829">
    <property type="term" value="F:lyase activity"/>
    <property type="evidence" value="ECO:0007669"/>
    <property type="project" value="UniProtKB-KW"/>
</dbReference>
<dbReference type="Proteomes" id="UP000058074">
    <property type="component" value="Chromosome"/>
</dbReference>
<dbReference type="CDD" id="cd09012">
    <property type="entry name" value="VOC_like"/>
    <property type="match status" value="1"/>
</dbReference>
<dbReference type="PROSITE" id="PS51819">
    <property type="entry name" value="VOC"/>
    <property type="match status" value="1"/>
</dbReference>
<dbReference type="EMBL" id="CP012700">
    <property type="protein sequence ID" value="ALH78836.1"/>
    <property type="molecule type" value="Genomic_DNA"/>
</dbReference>
<organism evidence="2 3">
    <name type="scientific">Sphingopyxis macrogoltabida</name>
    <name type="common">Sphingomonas macrogoltabidus</name>
    <dbReference type="NCBI Taxonomy" id="33050"/>
    <lineage>
        <taxon>Bacteria</taxon>
        <taxon>Pseudomonadati</taxon>
        <taxon>Pseudomonadota</taxon>
        <taxon>Alphaproteobacteria</taxon>
        <taxon>Sphingomonadales</taxon>
        <taxon>Sphingomonadaceae</taxon>
        <taxon>Sphingopyxis</taxon>
    </lineage>
</organism>
<dbReference type="PATRIC" id="fig|33050.5.peg.24"/>
<dbReference type="PANTHER" id="PTHR36503:SF2">
    <property type="entry name" value="BLR2408 PROTEIN"/>
    <property type="match status" value="1"/>
</dbReference>
<dbReference type="InterPro" id="IPR004360">
    <property type="entry name" value="Glyas_Fos-R_dOase_dom"/>
</dbReference>
<dbReference type="Gene3D" id="3.10.180.10">
    <property type="entry name" value="2,3-Dihydroxybiphenyl 1,2-Dioxygenase, domain 1"/>
    <property type="match status" value="1"/>
</dbReference>
<dbReference type="OrthoDB" id="9798430at2"/>
<dbReference type="RefSeq" id="WP_054586367.1">
    <property type="nucleotide sequence ID" value="NZ_CP012700.1"/>
</dbReference>
<reference evidence="2 3" key="1">
    <citation type="journal article" date="2015" name="Genome Announc.">
        <title>Complete Genome Sequence of Polypropylene Glycol- and Polyethylene Glycol-Degrading Sphingopyxis macrogoltabida Strain EY-1.</title>
        <authorList>
            <person name="Ohtsubo Y."/>
            <person name="Nagata Y."/>
            <person name="Numata M."/>
            <person name="Tsuchikane K."/>
            <person name="Hosoyama A."/>
            <person name="Yamazoe A."/>
            <person name="Tsuda M."/>
            <person name="Fujita N."/>
            <person name="Kawai F."/>
        </authorList>
    </citation>
    <scope>NUCLEOTIDE SEQUENCE [LARGE SCALE GENOMIC DNA]</scope>
    <source>
        <strain evidence="2 3">EY-1</strain>
    </source>
</reference>
<proteinExistence type="predicted"/>
<dbReference type="AlphaFoldDB" id="A0A0N9V4M2"/>
<evidence type="ECO:0000259" key="1">
    <source>
        <dbReference type="PROSITE" id="PS51819"/>
    </source>
</evidence>
<dbReference type="KEGG" id="smag:AN936_00120"/>
<feature type="domain" description="VOC" evidence="1">
    <location>
        <begin position="6"/>
        <end position="132"/>
    </location>
</feature>
<dbReference type="InterPro" id="IPR037523">
    <property type="entry name" value="VOC_core"/>
</dbReference>
<dbReference type="Pfam" id="PF00903">
    <property type="entry name" value="Glyoxalase"/>
    <property type="match status" value="1"/>
</dbReference>
<gene>
    <name evidence="2" type="ORF">AN936_00120</name>
</gene>
<sequence>MSHAPKMIFVNLPVTDLDTSKAFYEAVGAANNPAFTDETAACMVVAEGSIHVMLLTHEKWATFTSKAIPDARTTAQVLLCISADSRADVDALVDKAVAAGGKGDPTPTQDYGFMYGRSYEDPDGHIWEVMWMDPAAASGEFPAAAEA</sequence>
<keyword evidence="2" id="KW-0456">Lyase</keyword>
<name>A0A0N9V4M2_SPHMC</name>
<evidence type="ECO:0000313" key="2">
    <source>
        <dbReference type="EMBL" id="ALH78836.1"/>
    </source>
</evidence>
<dbReference type="SUPFAM" id="SSF54593">
    <property type="entry name" value="Glyoxalase/Bleomycin resistance protein/Dihydroxybiphenyl dioxygenase"/>
    <property type="match status" value="1"/>
</dbReference>